<dbReference type="Proteomes" id="UP001479436">
    <property type="component" value="Unassembled WGS sequence"/>
</dbReference>
<proteinExistence type="predicted"/>
<evidence type="ECO:0008006" key="3">
    <source>
        <dbReference type="Google" id="ProtNLM"/>
    </source>
</evidence>
<dbReference type="EMBL" id="JASJQH010000379">
    <property type="protein sequence ID" value="KAK9764720.1"/>
    <property type="molecule type" value="Genomic_DNA"/>
</dbReference>
<reference evidence="1 2" key="1">
    <citation type="submission" date="2023-04" db="EMBL/GenBank/DDBJ databases">
        <title>Genome of Basidiobolus ranarum AG-B5.</title>
        <authorList>
            <person name="Stajich J.E."/>
            <person name="Carter-House D."/>
            <person name="Gryganskyi A."/>
        </authorList>
    </citation>
    <scope>NUCLEOTIDE SEQUENCE [LARGE SCALE GENOMIC DNA]</scope>
    <source>
        <strain evidence="1 2">AG-B5</strain>
    </source>
</reference>
<accession>A0ABR2WT88</accession>
<sequence>MFGKLVHYTADAVLVSAMLAGIKRSTGLTLAVDKIENQEVRNVVVKVLNVGEWVFDQTVLLMNISSYFERRR</sequence>
<organism evidence="1 2">
    <name type="scientific">Basidiobolus ranarum</name>
    <dbReference type="NCBI Taxonomy" id="34480"/>
    <lineage>
        <taxon>Eukaryota</taxon>
        <taxon>Fungi</taxon>
        <taxon>Fungi incertae sedis</taxon>
        <taxon>Zoopagomycota</taxon>
        <taxon>Entomophthoromycotina</taxon>
        <taxon>Basidiobolomycetes</taxon>
        <taxon>Basidiobolales</taxon>
        <taxon>Basidiobolaceae</taxon>
        <taxon>Basidiobolus</taxon>
    </lineage>
</organism>
<dbReference type="PANTHER" id="PTHR28075">
    <property type="entry name" value="CHROMOSOME 16, WHOLE GENOME SHOTGUN SEQUENCE"/>
    <property type="match status" value="1"/>
</dbReference>
<dbReference type="InterPro" id="IPR013726">
    <property type="entry name" value="Mitofissin"/>
</dbReference>
<name>A0ABR2WT88_9FUNG</name>
<evidence type="ECO:0000313" key="2">
    <source>
        <dbReference type="Proteomes" id="UP001479436"/>
    </source>
</evidence>
<evidence type="ECO:0000313" key="1">
    <source>
        <dbReference type="EMBL" id="KAK9764720.1"/>
    </source>
</evidence>
<protein>
    <recommendedName>
        <fullName evidence="3">DUF1748-domain-containing protein</fullName>
    </recommendedName>
</protein>
<gene>
    <name evidence="1" type="ORF">K7432_007562</name>
</gene>
<dbReference type="PANTHER" id="PTHR28075:SF1">
    <property type="entry name" value="DUF1748-DOMAIN-CONTAINING PROTEIN"/>
    <property type="match status" value="1"/>
</dbReference>
<comment type="caution">
    <text evidence="1">The sequence shown here is derived from an EMBL/GenBank/DDBJ whole genome shotgun (WGS) entry which is preliminary data.</text>
</comment>
<keyword evidence="2" id="KW-1185">Reference proteome</keyword>
<dbReference type="Pfam" id="PF08520">
    <property type="entry name" value="Mitofissin"/>
    <property type="match status" value="1"/>
</dbReference>